<dbReference type="EMBL" id="BARS01007282">
    <property type="protein sequence ID" value="GAF80924.1"/>
    <property type="molecule type" value="Genomic_DNA"/>
</dbReference>
<feature type="non-terminal residue" evidence="1">
    <location>
        <position position="1"/>
    </location>
</feature>
<accession>X0SIT3</accession>
<gene>
    <name evidence="1" type="ORF">S01H1_14044</name>
</gene>
<reference evidence="1" key="1">
    <citation type="journal article" date="2014" name="Front. Microbiol.">
        <title>High frequency of phylogenetically diverse reductive dehalogenase-homologous genes in deep subseafloor sedimentary metagenomes.</title>
        <authorList>
            <person name="Kawai M."/>
            <person name="Futagami T."/>
            <person name="Toyoda A."/>
            <person name="Takaki Y."/>
            <person name="Nishi S."/>
            <person name="Hori S."/>
            <person name="Arai W."/>
            <person name="Tsubouchi T."/>
            <person name="Morono Y."/>
            <person name="Uchiyama I."/>
            <person name="Ito T."/>
            <person name="Fujiyama A."/>
            <person name="Inagaki F."/>
            <person name="Takami H."/>
        </authorList>
    </citation>
    <scope>NUCLEOTIDE SEQUENCE</scope>
    <source>
        <strain evidence="1">Expedition CK06-06</strain>
    </source>
</reference>
<dbReference type="AlphaFoldDB" id="X0SIT3"/>
<sequence length="56" mass="6537">IMDELKETDFMDLTWQESIGLLIDSQNEIIREINTINELNRLAINAANNNFLRTTK</sequence>
<name>X0SIT3_9ZZZZ</name>
<proteinExistence type="predicted"/>
<protein>
    <submittedName>
        <fullName evidence="1">Uncharacterized protein</fullName>
    </submittedName>
</protein>
<comment type="caution">
    <text evidence="1">The sequence shown here is derived from an EMBL/GenBank/DDBJ whole genome shotgun (WGS) entry which is preliminary data.</text>
</comment>
<evidence type="ECO:0000313" key="1">
    <source>
        <dbReference type="EMBL" id="GAF80924.1"/>
    </source>
</evidence>
<organism evidence="1">
    <name type="scientific">marine sediment metagenome</name>
    <dbReference type="NCBI Taxonomy" id="412755"/>
    <lineage>
        <taxon>unclassified sequences</taxon>
        <taxon>metagenomes</taxon>
        <taxon>ecological metagenomes</taxon>
    </lineage>
</organism>